<reference evidence="1 2" key="1">
    <citation type="submission" date="2024-07" db="EMBL/GenBank/DDBJ databases">
        <title>Molecular mechanisms and environmental adaptations of flagellar loss and biofilm growth of Rhodanobacter under environmental stress.</title>
        <authorList>
            <person name="Chen M."/>
        </authorList>
    </citation>
    <scope>NUCLEOTIDE SEQUENCE [LARGE SCALE GENOMIC DNA]</scope>
    <source>
        <strain evidence="1 2">RS22</strain>
    </source>
</reference>
<comment type="caution">
    <text evidence="1">The sequence shown here is derived from an EMBL/GenBank/DDBJ whole genome shotgun (WGS) entry which is preliminary data.</text>
</comment>
<dbReference type="EMBL" id="JBGBPY010000001">
    <property type="protein sequence ID" value="MEY2183536.1"/>
    <property type="molecule type" value="Genomic_DNA"/>
</dbReference>
<proteinExistence type="predicted"/>
<sequence>MNKDLELSVTLNTDLPGHAYLVVNGGKHVHEFNEHPEGQGICWTLTGNASHGEFCELDSDTPCLQWPHRKPPEGIFRSHAKPAPNKFHMLNHHTGQDSRGQWHYQLFARFGDRICQTPWTSTNGASDTSNPTIKNT</sequence>
<dbReference type="Proteomes" id="UP001562159">
    <property type="component" value="Unassembled WGS sequence"/>
</dbReference>
<evidence type="ECO:0000313" key="2">
    <source>
        <dbReference type="Proteomes" id="UP001562159"/>
    </source>
</evidence>
<evidence type="ECO:0000313" key="1">
    <source>
        <dbReference type="EMBL" id="MEY2183536.1"/>
    </source>
</evidence>
<gene>
    <name evidence="1" type="ORF">AB7878_14025</name>
</gene>
<organism evidence="1 2">
    <name type="scientific">Rhodanobacter humi</name>
    <dbReference type="NCBI Taxonomy" id="1888173"/>
    <lineage>
        <taxon>Bacteria</taxon>
        <taxon>Pseudomonadati</taxon>
        <taxon>Pseudomonadota</taxon>
        <taxon>Gammaproteobacteria</taxon>
        <taxon>Lysobacterales</taxon>
        <taxon>Rhodanobacteraceae</taxon>
        <taxon>Rhodanobacter</taxon>
    </lineage>
</organism>
<keyword evidence="2" id="KW-1185">Reference proteome</keyword>
<accession>A0ABV4ATU5</accession>
<name>A0ABV4ATU5_9GAMM</name>
<protein>
    <submittedName>
        <fullName evidence="1">Uncharacterized protein</fullName>
    </submittedName>
</protein>